<dbReference type="eggNOG" id="COG1253">
    <property type="taxonomic scope" value="Bacteria"/>
</dbReference>
<evidence type="ECO:0000256" key="2">
    <source>
        <dbReference type="ARBA" id="ARBA00023122"/>
    </source>
</evidence>
<proteinExistence type="predicted"/>
<dbReference type="EMBL" id="ACVI01000009">
    <property type="protein sequence ID" value="EET88724.1"/>
    <property type="molecule type" value="Genomic_DNA"/>
</dbReference>
<dbReference type="PANTHER" id="PTHR22777:SF17">
    <property type="entry name" value="UPF0053 PROTEIN SLL0260"/>
    <property type="match status" value="1"/>
</dbReference>
<organism evidence="4 5">
    <name type="scientific">Clostridium carboxidivorans P7</name>
    <dbReference type="NCBI Taxonomy" id="536227"/>
    <lineage>
        <taxon>Bacteria</taxon>
        <taxon>Bacillati</taxon>
        <taxon>Bacillota</taxon>
        <taxon>Clostridia</taxon>
        <taxon>Eubacteriales</taxon>
        <taxon>Clostridiaceae</taxon>
        <taxon>Clostridium</taxon>
    </lineage>
</organism>
<evidence type="ECO:0000313" key="5">
    <source>
        <dbReference type="Proteomes" id="UP000004198"/>
    </source>
</evidence>
<dbReference type="GO" id="GO:0050660">
    <property type="term" value="F:flavin adenine dinucleotide binding"/>
    <property type="evidence" value="ECO:0007669"/>
    <property type="project" value="InterPro"/>
</dbReference>
<dbReference type="InterPro" id="IPR005170">
    <property type="entry name" value="Transptr-assoc_dom"/>
</dbReference>
<keyword evidence="2" id="KW-0129">CBS domain</keyword>
<sequence length="94" mass="10757">MMNMMILNQKIKKVDNDTFVVNGSISVDNLNNYLNLNLISEYSDTIGGFVVDLLGHIPHNGERKAVNYENIIFKIEEVKDRRIEKVKVCMAKEA</sequence>
<keyword evidence="1" id="KW-0677">Repeat</keyword>
<dbReference type="Pfam" id="PF03471">
    <property type="entry name" value="CorC_HlyC"/>
    <property type="match status" value="1"/>
</dbReference>
<dbReference type="GO" id="GO:0005886">
    <property type="term" value="C:plasma membrane"/>
    <property type="evidence" value="ECO:0007669"/>
    <property type="project" value="TreeGrafter"/>
</dbReference>
<evidence type="ECO:0000256" key="1">
    <source>
        <dbReference type="ARBA" id="ARBA00022737"/>
    </source>
</evidence>
<gene>
    <name evidence="4" type="ORF">CcarbDRAFT_0850</name>
</gene>
<accession>C6PPY3</accession>
<dbReference type="Gene3D" id="3.30.465.10">
    <property type="match status" value="1"/>
</dbReference>
<comment type="caution">
    <text evidence="4">The sequence shown here is derived from an EMBL/GenBank/DDBJ whole genome shotgun (WGS) entry which is preliminary data.</text>
</comment>
<dbReference type="InterPro" id="IPR036318">
    <property type="entry name" value="FAD-bd_PCMH-like_sf"/>
</dbReference>
<evidence type="ECO:0000259" key="3">
    <source>
        <dbReference type="SMART" id="SM01091"/>
    </source>
</evidence>
<protein>
    <submittedName>
        <fullName evidence="4">Transporter-associated protein</fullName>
    </submittedName>
</protein>
<keyword evidence="5" id="KW-1185">Reference proteome</keyword>
<dbReference type="InterPro" id="IPR016169">
    <property type="entry name" value="FAD-bd_PCMH_sub2"/>
</dbReference>
<dbReference type="SMART" id="SM01091">
    <property type="entry name" value="CorC_HlyC"/>
    <property type="match status" value="1"/>
</dbReference>
<dbReference type="AlphaFoldDB" id="C6PPY3"/>
<evidence type="ECO:0000313" key="4">
    <source>
        <dbReference type="EMBL" id="EET88724.1"/>
    </source>
</evidence>
<reference evidence="4 5" key="1">
    <citation type="submission" date="2009-06" db="EMBL/GenBank/DDBJ databases">
        <title>The draft genome of Clostridium carboxidivorans P7.</title>
        <authorList>
            <consortium name="US DOE Joint Genome Institute (JGI-PGF)"/>
            <person name="Lucas S."/>
            <person name="Copeland A."/>
            <person name="Lapidus A."/>
            <person name="Glavina del Rio T."/>
            <person name="Tice H."/>
            <person name="Bruce D."/>
            <person name="Goodwin L."/>
            <person name="Pitluck S."/>
            <person name="Larimer F."/>
            <person name="Land M.L."/>
            <person name="Hauser L."/>
            <person name="Hemme C.L."/>
        </authorList>
    </citation>
    <scope>NUCLEOTIDE SEQUENCE [LARGE SCALE GENOMIC DNA]</scope>
    <source>
        <strain evidence="4 5">P7</strain>
    </source>
</reference>
<feature type="domain" description="Transporter-associated" evidence="3">
    <location>
        <begin position="12"/>
        <end position="92"/>
    </location>
</feature>
<dbReference type="SUPFAM" id="SSF56176">
    <property type="entry name" value="FAD-binding/transporter-associated domain-like"/>
    <property type="match status" value="1"/>
</dbReference>
<name>C6PPY3_9CLOT</name>
<dbReference type="Proteomes" id="UP000004198">
    <property type="component" value="Unassembled WGS sequence"/>
</dbReference>
<dbReference type="PANTHER" id="PTHR22777">
    <property type="entry name" value="HEMOLYSIN-RELATED"/>
    <property type="match status" value="1"/>
</dbReference>